<dbReference type="EMBL" id="JAANHZ010000354">
    <property type="protein sequence ID" value="KAG5311628.1"/>
    <property type="molecule type" value="Genomic_DNA"/>
</dbReference>
<accession>A0A836J9M5</accession>
<keyword evidence="2" id="KW-1185">Reference proteome</keyword>
<feature type="non-terminal residue" evidence="1">
    <location>
        <position position="1"/>
    </location>
</feature>
<sequence>MIAADGVTTERIAFPLRKIGELSCRRFPLFARFIIDHHPLSERRSPLAANDTSRYRSVSTIVLRMREWKTSPCEVKTSIRCTVNGCSCESFTPGKRHLRYCENCHHGWVPHVSECEEVIRGPVGHCVSHSFIVWGYFDTRWPSTRDTHAIRTYVHAHTSKRA</sequence>
<reference evidence="1" key="1">
    <citation type="submission" date="2020-02" db="EMBL/GenBank/DDBJ databases">
        <title>Relaxed selection underlies rapid genomic changes in the transitions from sociality to social parasitism in ants.</title>
        <authorList>
            <person name="Bi X."/>
        </authorList>
    </citation>
    <scope>NUCLEOTIDE SEQUENCE</scope>
    <source>
        <strain evidence="1">BGI-DK2013a</strain>
        <tissue evidence="1">Whole body</tissue>
    </source>
</reference>
<name>A0A836J9M5_9HYME</name>
<gene>
    <name evidence="1" type="primary">Bnc2</name>
    <name evidence="1" type="ORF">G6Z75_0003451</name>
</gene>
<proteinExistence type="predicted"/>
<feature type="non-terminal residue" evidence="1">
    <location>
        <position position="162"/>
    </location>
</feature>
<comment type="caution">
    <text evidence="1">The sequence shown here is derived from an EMBL/GenBank/DDBJ whole genome shotgun (WGS) entry which is preliminary data.</text>
</comment>
<dbReference type="Proteomes" id="UP000667349">
    <property type="component" value="Unassembled WGS sequence"/>
</dbReference>
<protein>
    <submittedName>
        <fullName evidence="1">BNC2 protein</fullName>
    </submittedName>
</protein>
<evidence type="ECO:0000313" key="1">
    <source>
        <dbReference type="EMBL" id="KAG5311628.1"/>
    </source>
</evidence>
<evidence type="ECO:0000313" key="2">
    <source>
        <dbReference type="Proteomes" id="UP000667349"/>
    </source>
</evidence>
<dbReference type="AlphaFoldDB" id="A0A836J9M5"/>
<organism evidence="1 2">
    <name type="scientific">Acromyrmex insinuator</name>
    <dbReference type="NCBI Taxonomy" id="230686"/>
    <lineage>
        <taxon>Eukaryota</taxon>
        <taxon>Metazoa</taxon>
        <taxon>Ecdysozoa</taxon>
        <taxon>Arthropoda</taxon>
        <taxon>Hexapoda</taxon>
        <taxon>Insecta</taxon>
        <taxon>Pterygota</taxon>
        <taxon>Neoptera</taxon>
        <taxon>Endopterygota</taxon>
        <taxon>Hymenoptera</taxon>
        <taxon>Apocrita</taxon>
        <taxon>Aculeata</taxon>
        <taxon>Formicoidea</taxon>
        <taxon>Formicidae</taxon>
        <taxon>Myrmicinae</taxon>
        <taxon>Acromyrmex</taxon>
    </lineage>
</organism>